<evidence type="ECO:0000256" key="1">
    <source>
        <dbReference type="SAM" id="MobiDB-lite"/>
    </source>
</evidence>
<gene>
    <name evidence="2" type="ORF">CSOJ01_08978</name>
</gene>
<evidence type="ECO:0000313" key="3">
    <source>
        <dbReference type="Proteomes" id="UP000652219"/>
    </source>
</evidence>
<reference evidence="2 3" key="1">
    <citation type="journal article" date="2020" name="Phytopathology">
        <title>Genome Sequence Resources of Colletotrichum truncatum, C. plurivorum, C. musicola, and C. sojae: Four Species Pathogenic to Soybean (Glycine max).</title>
        <authorList>
            <person name="Rogerio F."/>
            <person name="Boufleur T.R."/>
            <person name="Ciampi-Guillardi M."/>
            <person name="Sukno S.A."/>
            <person name="Thon M.R."/>
            <person name="Massola Junior N.S."/>
            <person name="Baroncelli R."/>
        </authorList>
    </citation>
    <scope>NUCLEOTIDE SEQUENCE [LARGE SCALE GENOMIC DNA]</scope>
    <source>
        <strain evidence="2 3">LFN0009</strain>
    </source>
</reference>
<dbReference type="EMBL" id="WIGN01000164">
    <property type="protein sequence ID" value="KAF6806191.1"/>
    <property type="molecule type" value="Genomic_DNA"/>
</dbReference>
<organism evidence="2 3">
    <name type="scientific">Colletotrichum sojae</name>
    <dbReference type="NCBI Taxonomy" id="2175907"/>
    <lineage>
        <taxon>Eukaryota</taxon>
        <taxon>Fungi</taxon>
        <taxon>Dikarya</taxon>
        <taxon>Ascomycota</taxon>
        <taxon>Pezizomycotina</taxon>
        <taxon>Sordariomycetes</taxon>
        <taxon>Hypocreomycetidae</taxon>
        <taxon>Glomerellales</taxon>
        <taxon>Glomerellaceae</taxon>
        <taxon>Colletotrichum</taxon>
        <taxon>Colletotrichum orchidearum species complex</taxon>
    </lineage>
</organism>
<sequence>MLQPRRSAVEAQIDRLPSTSPTNAETAQTALDLHVTSAIVLTGTANAGHMLTSTSPLTPTIPSVPGTPIDTSASFPSKPPPPHGNHG</sequence>
<accession>A0A8H6MS55</accession>
<feature type="region of interest" description="Disordered" evidence="1">
    <location>
        <begin position="1"/>
        <end position="25"/>
    </location>
</feature>
<dbReference type="AlphaFoldDB" id="A0A8H6MS55"/>
<name>A0A8H6MS55_9PEZI</name>
<evidence type="ECO:0000313" key="2">
    <source>
        <dbReference type="EMBL" id="KAF6806191.1"/>
    </source>
</evidence>
<keyword evidence="3" id="KW-1185">Reference proteome</keyword>
<comment type="caution">
    <text evidence="2">The sequence shown here is derived from an EMBL/GenBank/DDBJ whole genome shotgun (WGS) entry which is preliminary data.</text>
</comment>
<protein>
    <submittedName>
        <fullName evidence="2">Uncharacterized protein</fullName>
    </submittedName>
</protein>
<feature type="non-terminal residue" evidence="2">
    <location>
        <position position="87"/>
    </location>
</feature>
<feature type="compositionally biased region" description="Pro residues" evidence="1">
    <location>
        <begin position="77"/>
        <end position="87"/>
    </location>
</feature>
<proteinExistence type="predicted"/>
<feature type="region of interest" description="Disordered" evidence="1">
    <location>
        <begin position="49"/>
        <end position="87"/>
    </location>
</feature>
<dbReference type="Proteomes" id="UP000652219">
    <property type="component" value="Unassembled WGS sequence"/>
</dbReference>
<feature type="compositionally biased region" description="Low complexity" evidence="1">
    <location>
        <begin position="51"/>
        <end position="60"/>
    </location>
</feature>